<dbReference type="AlphaFoldDB" id="A0AAV4Y5Q0"/>
<protein>
    <submittedName>
        <fullName evidence="1">Uncharacterized protein</fullName>
    </submittedName>
</protein>
<organism evidence="1 2">
    <name type="scientific">Caerostris extrusa</name>
    <name type="common">Bark spider</name>
    <name type="synonym">Caerostris bankana</name>
    <dbReference type="NCBI Taxonomy" id="172846"/>
    <lineage>
        <taxon>Eukaryota</taxon>
        <taxon>Metazoa</taxon>
        <taxon>Ecdysozoa</taxon>
        <taxon>Arthropoda</taxon>
        <taxon>Chelicerata</taxon>
        <taxon>Arachnida</taxon>
        <taxon>Araneae</taxon>
        <taxon>Araneomorphae</taxon>
        <taxon>Entelegynae</taxon>
        <taxon>Araneoidea</taxon>
        <taxon>Araneidae</taxon>
        <taxon>Caerostris</taxon>
    </lineage>
</organism>
<proteinExistence type="predicted"/>
<evidence type="ECO:0000313" key="1">
    <source>
        <dbReference type="EMBL" id="GIZ01479.1"/>
    </source>
</evidence>
<dbReference type="Proteomes" id="UP001054945">
    <property type="component" value="Unassembled WGS sequence"/>
</dbReference>
<comment type="caution">
    <text evidence="1">The sequence shown here is derived from an EMBL/GenBank/DDBJ whole genome shotgun (WGS) entry which is preliminary data.</text>
</comment>
<gene>
    <name evidence="1" type="ORF">CEXT_722151</name>
</gene>
<sequence>MALFSCLNGFLKRPGCDLDVDRFFYSIRPGLRDVPRYFGKGLTPNRFFRDWERCDLDVDRFSTRSVLD</sequence>
<accession>A0AAV4Y5Q0</accession>
<evidence type="ECO:0000313" key="2">
    <source>
        <dbReference type="Proteomes" id="UP001054945"/>
    </source>
</evidence>
<dbReference type="EMBL" id="BPLR01018676">
    <property type="protein sequence ID" value="GIZ01479.1"/>
    <property type="molecule type" value="Genomic_DNA"/>
</dbReference>
<reference evidence="1 2" key="1">
    <citation type="submission" date="2021-06" db="EMBL/GenBank/DDBJ databases">
        <title>Caerostris extrusa draft genome.</title>
        <authorList>
            <person name="Kono N."/>
            <person name="Arakawa K."/>
        </authorList>
    </citation>
    <scope>NUCLEOTIDE SEQUENCE [LARGE SCALE GENOMIC DNA]</scope>
</reference>
<keyword evidence="2" id="KW-1185">Reference proteome</keyword>
<name>A0AAV4Y5Q0_CAEEX</name>